<evidence type="ECO:0000313" key="3">
    <source>
        <dbReference type="Proteomes" id="UP001597076"/>
    </source>
</evidence>
<dbReference type="RefSeq" id="WP_390283881.1">
    <property type="nucleotide sequence ID" value="NZ_JBHUDI010000001.1"/>
</dbReference>
<feature type="transmembrane region" description="Helical" evidence="1">
    <location>
        <begin position="13"/>
        <end position="31"/>
    </location>
</feature>
<dbReference type="AlphaFoldDB" id="A0ABD6BBA1"/>
<accession>A0ABD6BBA1</accession>
<dbReference type="Pfam" id="PF24352">
    <property type="entry name" value="DUF7512"/>
    <property type="match status" value="1"/>
</dbReference>
<dbReference type="Proteomes" id="UP001597076">
    <property type="component" value="Unassembled WGS sequence"/>
</dbReference>
<protein>
    <submittedName>
        <fullName evidence="2">Uncharacterized protein</fullName>
    </submittedName>
</protein>
<comment type="caution">
    <text evidence="2">The sequence shown here is derived from an EMBL/GenBank/DDBJ whole genome shotgun (WGS) entry which is preliminary data.</text>
</comment>
<sequence length="49" mass="4989">MIGGGSLAASVDAGLLIGIVLLEAIVLYIGYGAAEQMLGESLVERIKNV</sequence>
<keyword evidence="3" id="KW-1185">Reference proteome</keyword>
<keyword evidence="1" id="KW-0472">Membrane</keyword>
<organism evidence="2 3">
    <name type="scientific">Haloarchaeobius amylolyticus</name>
    <dbReference type="NCBI Taxonomy" id="1198296"/>
    <lineage>
        <taxon>Archaea</taxon>
        <taxon>Methanobacteriati</taxon>
        <taxon>Methanobacteriota</taxon>
        <taxon>Stenosarchaea group</taxon>
        <taxon>Halobacteria</taxon>
        <taxon>Halobacteriales</taxon>
        <taxon>Halorubellaceae</taxon>
        <taxon>Haloarchaeobius</taxon>
    </lineage>
</organism>
<dbReference type="EMBL" id="JBHUDI010000001">
    <property type="protein sequence ID" value="MFD1562349.1"/>
    <property type="molecule type" value="Genomic_DNA"/>
</dbReference>
<name>A0ABD6BBA1_9EURY</name>
<evidence type="ECO:0000256" key="1">
    <source>
        <dbReference type="SAM" id="Phobius"/>
    </source>
</evidence>
<proteinExistence type="predicted"/>
<keyword evidence="1" id="KW-1133">Transmembrane helix</keyword>
<dbReference type="InterPro" id="IPR055934">
    <property type="entry name" value="DUF7512"/>
</dbReference>
<gene>
    <name evidence="2" type="ORF">ACFR99_02020</name>
</gene>
<evidence type="ECO:0000313" key="2">
    <source>
        <dbReference type="EMBL" id="MFD1562349.1"/>
    </source>
</evidence>
<keyword evidence="1" id="KW-0812">Transmembrane</keyword>
<reference evidence="2 3" key="1">
    <citation type="journal article" date="2019" name="Int. J. Syst. Evol. Microbiol.">
        <title>The Global Catalogue of Microorganisms (GCM) 10K type strain sequencing project: providing services to taxonomists for standard genome sequencing and annotation.</title>
        <authorList>
            <consortium name="The Broad Institute Genomics Platform"/>
            <consortium name="The Broad Institute Genome Sequencing Center for Infectious Disease"/>
            <person name="Wu L."/>
            <person name="Ma J."/>
        </authorList>
    </citation>
    <scope>NUCLEOTIDE SEQUENCE [LARGE SCALE GENOMIC DNA]</scope>
    <source>
        <strain evidence="2 3">CGMCC 1.12230</strain>
    </source>
</reference>